<keyword evidence="1" id="KW-0812">Transmembrane</keyword>
<evidence type="ECO:0000313" key="2">
    <source>
        <dbReference type="EMBL" id="RBW68291.1"/>
    </source>
</evidence>
<accession>A0A366XWH2</accession>
<keyword evidence="1" id="KW-0472">Membrane</keyword>
<proteinExistence type="predicted"/>
<organism evidence="2 3">
    <name type="scientific">Bacillus taeanensis</name>
    <dbReference type="NCBI Taxonomy" id="273032"/>
    <lineage>
        <taxon>Bacteria</taxon>
        <taxon>Bacillati</taxon>
        <taxon>Bacillota</taxon>
        <taxon>Bacilli</taxon>
        <taxon>Bacillales</taxon>
        <taxon>Bacillaceae</taxon>
        <taxon>Bacillus</taxon>
    </lineage>
</organism>
<comment type="caution">
    <text evidence="2">The sequence shown here is derived from an EMBL/GenBank/DDBJ whole genome shotgun (WGS) entry which is preliminary data.</text>
</comment>
<gene>
    <name evidence="2" type="ORF">DS031_17360</name>
</gene>
<name>A0A366XWH2_9BACI</name>
<sequence length="82" mass="10059">MAKQLLYFFNIFGNSTFSSRDVKGDNPNGLEWIAVKYFHLFTYKTWKSWYSLLFYIPVMLINIIFYNKFHKYVENQRKVRDI</sequence>
<reference evidence="2 3" key="1">
    <citation type="submission" date="2018-07" db="EMBL/GenBank/DDBJ databases">
        <title>Lottiidibacillus patelloidae gen. nov., sp. nov., isolated from the intestinal tract of a marine limpet and the reclassification of B. taeanensis BH030017T, B. algicola KMM 3737T and B. hwajinpoensis SW-72T as genus Lottiidibacillus.</title>
        <authorList>
            <person name="Liu R."/>
            <person name="Huang Z."/>
        </authorList>
    </citation>
    <scope>NUCLEOTIDE SEQUENCE [LARGE SCALE GENOMIC DNA]</scope>
    <source>
        <strain evidence="2 3">BH030017</strain>
    </source>
</reference>
<keyword evidence="3" id="KW-1185">Reference proteome</keyword>
<dbReference type="EMBL" id="QOCW01000022">
    <property type="protein sequence ID" value="RBW68291.1"/>
    <property type="molecule type" value="Genomic_DNA"/>
</dbReference>
<dbReference type="AlphaFoldDB" id="A0A366XWH2"/>
<dbReference type="Proteomes" id="UP000253314">
    <property type="component" value="Unassembled WGS sequence"/>
</dbReference>
<protein>
    <submittedName>
        <fullName evidence="2">Uncharacterized protein</fullName>
    </submittedName>
</protein>
<evidence type="ECO:0000256" key="1">
    <source>
        <dbReference type="SAM" id="Phobius"/>
    </source>
</evidence>
<evidence type="ECO:0000313" key="3">
    <source>
        <dbReference type="Proteomes" id="UP000253314"/>
    </source>
</evidence>
<keyword evidence="1" id="KW-1133">Transmembrane helix</keyword>
<feature type="transmembrane region" description="Helical" evidence="1">
    <location>
        <begin position="49"/>
        <end position="67"/>
    </location>
</feature>